<keyword evidence="2" id="KW-0812">Transmembrane</keyword>
<feature type="domain" description="Potassium channel" evidence="3">
    <location>
        <begin position="74"/>
        <end position="154"/>
    </location>
</feature>
<keyword evidence="2" id="KW-0472">Membrane</keyword>
<dbReference type="RefSeq" id="WP_206674425.1">
    <property type="nucleotide sequence ID" value="NZ_JAHQXF010000003.1"/>
</dbReference>
<keyword evidence="4" id="KW-0406">Ion transport</keyword>
<feature type="transmembrane region" description="Helical" evidence="2">
    <location>
        <begin position="6"/>
        <end position="27"/>
    </location>
</feature>
<name>A0A8J7YCS5_9EURY</name>
<feature type="transmembrane region" description="Helical" evidence="2">
    <location>
        <begin position="127"/>
        <end position="151"/>
    </location>
</feature>
<keyword evidence="4" id="KW-0407">Ion channel</keyword>
<evidence type="ECO:0000313" key="5">
    <source>
        <dbReference type="Proteomes" id="UP000766550"/>
    </source>
</evidence>
<evidence type="ECO:0000256" key="1">
    <source>
        <dbReference type="SAM" id="MobiDB-lite"/>
    </source>
</evidence>
<reference evidence="4 5" key="1">
    <citation type="submission" date="2021-06" db="EMBL/GenBank/DDBJ databases">
        <title>New haloarchaea isolates fom saline soil.</title>
        <authorList>
            <person name="Duran-Viseras A."/>
            <person name="Sanchez-Porro C.S."/>
            <person name="Ventosa A."/>
        </authorList>
    </citation>
    <scope>NUCLEOTIDE SEQUENCE [LARGE SCALE GENOMIC DNA]</scope>
    <source>
        <strain evidence="4 5">JCM 183640</strain>
    </source>
</reference>
<feature type="transmembrane region" description="Helical" evidence="2">
    <location>
        <begin position="59"/>
        <end position="83"/>
    </location>
</feature>
<organism evidence="4 5">
    <name type="scientific">Haloarcula limicola</name>
    <dbReference type="NCBI Taxonomy" id="1429915"/>
    <lineage>
        <taxon>Archaea</taxon>
        <taxon>Methanobacteriati</taxon>
        <taxon>Methanobacteriota</taxon>
        <taxon>Stenosarchaea group</taxon>
        <taxon>Halobacteria</taxon>
        <taxon>Halobacteriales</taxon>
        <taxon>Haloarculaceae</taxon>
        <taxon>Haloarcula</taxon>
    </lineage>
</organism>
<dbReference type="Proteomes" id="UP000766550">
    <property type="component" value="Unassembled WGS sequence"/>
</dbReference>
<protein>
    <submittedName>
        <fullName evidence="4">Potassium channel family protein</fullName>
    </submittedName>
</protein>
<evidence type="ECO:0000313" key="4">
    <source>
        <dbReference type="EMBL" id="MBV0925884.1"/>
    </source>
</evidence>
<dbReference type="OrthoDB" id="263876at2157"/>
<keyword evidence="5" id="KW-1185">Reference proteome</keyword>
<feature type="compositionally biased region" description="Polar residues" evidence="1">
    <location>
        <begin position="294"/>
        <end position="309"/>
    </location>
</feature>
<dbReference type="InterPro" id="IPR013099">
    <property type="entry name" value="K_chnl_dom"/>
</dbReference>
<evidence type="ECO:0000256" key="2">
    <source>
        <dbReference type="SAM" id="Phobius"/>
    </source>
</evidence>
<proteinExistence type="predicted"/>
<dbReference type="EMBL" id="JAHQXF010000003">
    <property type="protein sequence ID" value="MBV0925884.1"/>
    <property type="molecule type" value="Genomic_DNA"/>
</dbReference>
<gene>
    <name evidence="4" type="ORF">KTS45_16910</name>
</gene>
<keyword evidence="2" id="KW-1133">Transmembrane helix</keyword>
<sequence>MNELYFGLGVGLLVIAVVDLLWTTLWIEGGSGPLTERLMLWTWKPLRRLGTRNPRLRTLAGPLVLALGLGMWITLLWTGWMFVFASADTALKDTIASGPISWAERFYFVGYSLFTMGNGDFAPRGELWQILTALMTASGMLLVTLSITYVLSVLDAVTQKRSFARNVSGLGRDGESIVATAWNGDEFDGVALPLNSIATSLNELIANHKAYPILHYFYTDDREAAAVMSVASLDDALTLWQRATPEEHGPTDSVIESARSSVQSYLDTVSTLRRHRTNGHRHLISPSFERRMSRQSPRKNSTTRSRNWTSDGGLCTGYSRWIHVSGRDPRRSRITPARAHRWPGDADSGLLLYVSVSDSLSSTIGPILAVRRATVAVRRI</sequence>
<dbReference type="GO" id="GO:0034220">
    <property type="term" value="P:monoatomic ion transmembrane transport"/>
    <property type="evidence" value="ECO:0007669"/>
    <property type="project" value="UniProtKB-KW"/>
</dbReference>
<evidence type="ECO:0000259" key="3">
    <source>
        <dbReference type="Pfam" id="PF07885"/>
    </source>
</evidence>
<comment type="caution">
    <text evidence="4">The sequence shown here is derived from an EMBL/GenBank/DDBJ whole genome shotgun (WGS) entry which is preliminary data.</text>
</comment>
<accession>A0A8J7YCS5</accession>
<dbReference type="Gene3D" id="1.10.287.70">
    <property type="match status" value="1"/>
</dbReference>
<keyword evidence="4" id="KW-0813">Transport</keyword>
<dbReference type="Pfam" id="PF07885">
    <property type="entry name" value="Ion_trans_2"/>
    <property type="match status" value="1"/>
</dbReference>
<feature type="region of interest" description="Disordered" evidence="1">
    <location>
        <begin position="283"/>
        <end position="309"/>
    </location>
</feature>
<dbReference type="SUPFAM" id="SSF81324">
    <property type="entry name" value="Voltage-gated potassium channels"/>
    <property type="match status" value="1"/>
</dbReference>
<dbReference type="AlphaFoldDB" id="A0A8J7YCS5"/>